<dbReference type="AlphaFoldDB" id="A0A507E4M6"/>
<keyword evidence="3" id="KW-1185">Reference proteome</keyword>
<accession>A0A507E4M6</accession>
<dbReference type="EMBL" id="QEAP01000742">
    <property type="protein sequence ID" value="TPX58337.1"/>
    <property type="molecule type" value="Genomic_DNA"/>
</dbReference>
<comment type="caution">
    <text evidence="2">The sequence shown here is derived from an EMBL/GenBank/DDBJ whole genome shotgun (WGS) entry which is preliminary data.</text>
</comment>
<reference evidence="2 3" key="1">
    <citation type="journal article" date="2019" name="Sci. Rep.">
        <title>Comparative genomics of chytrid fungi reveal insights into the obligate biotrophic and pathogenic lifestyle of Synchytrium endobioticum.</title>
        <authorList>
            <person name="van de Vossenberg B.T.L.H."/>
            <person name="Warris S."/>
            <person name="Nguyen H.D.T."/>
            <person name="van Gent-Pelzer M.P.E."/>
            <person name="Joly D.L."/>
            <person name="van de Geest H.C."/>
            <person name="Bonants P.J.M."/>
            <person name="Smith D.S."/>
            <person name="Levesque C.A."/>
            <person name="van der Lee T.A.J."/>
        </authorList>
    </citation>
    <scope>NUCLEOTIDE SEQUENCE [LARGE SCALE GENOMIC DNA]</scope>
    <source>
        <strain evidence="2 3">CBS 675.73</strain>
    </source>
</reference>
<proteinExistence type="predicted"/>
<evidence type="ECO:0000313" key="2">
    <source>
        <dbReference type="EMBL" id="TPX58337.1"/>
    </source>
</evidence>
<name>A0A507E4M6_9FUNG</name>
<protein>
    <submittedName>
        <fullName evidence="2">Uncharacterized protein</fullName>
    </submittedName>
</protein>
<dbReference type="Proteomes" id="UP000320333">
    <property type="component" value="Unassembled WGS sequence"/>
</dbReference>
<evidence type="ECO:0000256" key="1">
    <source>
        <dbReference type="SAM" id="MobiDB-lite"/>
    </source>
</evidence>
<gene>
    <name evidence="2" type="ORF">CcCBS67573_g09175</name>
</gene>
<feature type="region of interest" description="Disordered" evidence="1">
    <location>
        <begin position="281"/>
        <end position="304"/>
    </location>
</feature>
<evidence type="ECO:0000313" key="3">
    <source>
        <dbReference type="Proteomes" id="UP000320333"/>
    </source>
</evidence>
<sequence length="304" mass="33721">MPNRKCARKTCQPPFLRNVFRNQIKCKDFTPATGAKYSLTAPSRNGSNKFVTLINLISKINVTKRLTDTCSHFSQSLSTARTPTPIKTMAADIPTTSDASKFATKSAIQADRFIIYTRPQSVLRFSHDVLSGSLTVSICESDKSRPSIIKKSSSAIQSFFSNSKVSPSRLIYITAGLAFDPASPKPFGGPKTHPGYVEYDGTTVASLLQYLVESSFKRYWACRGREALDFVASCVNRARKLHYAGNADILNELMLKGMKKAGHIAWNKSATIPEALRHRQEVQSDVQTSEVRFTSRQSRVKKPV</sequence>
<feature type="compositionally biased region" description="Polar residues" evidence="1">
    <location>
        <begin position="283"/>
        <end position="297"/>
    </location>
</feature>
<organism evidence="2 3">
    <name type="scientific">Chytriomyces confervae</name>
    <dbReference type="NCBI Taxonomy" id="246404"/>
    <lineage>
        <taxon>Eukaryota</taxon>
        <taxon>Fungi</taxon>
        <taxon>Fungi incertae sedis</taxon>
        <taxon>Chytridiomycota</taxon>
        <taxon>Chytridiomycota incertae sedis</taxon>
        <taxon>Chytridiomycetes</taxon>
        <taxon>Chytridiales</taxon>
        <taxon>Chytriomycetaceae</taxon>
        <taxon>Chytriomyces</taxon>
    </lineage>
</organism>